<feature type="compositionally biased region" description="Gly residues" evidence="1">
    <location>
        <begin position="284"/>
        <end position="295"/>
    </location>
</feature>
<dbReference type="InParanoid" id="A0A0G4F4G9"/>
<dbReference type="AlphaFoldDB" id="A0A0G4F4G9"/>
<feature type="region of interest" description="Disordered" evidence="1">
    <location>
        <begin position="252"/>
        <end position="333"/>
    </location>
</feature>
<evidence type="ECO:0000256" key="1">
    <source>
        <dbReference type="SAM" id="MobiDB-lite"/>
    </source>
</evidence>
<evidence type="ECO:0000313" key="3">
    <source>
        <dbReference type="Proteomes" id="UP000041254"/>
    </source>
</evidence>
<feature type="compositionally biased region" description="Acidic residues" evidence="1">
    <location>
        <begin position="324"/>
        <end position="333"/>
    </location>
</feature>
<dbReference type="Proteomes" id="UP000041254">
    <property type="component" value="Unassembled WGS sequence"/>
</dbReference>
<dbReference type="EMBL" id="CDMY01000370">
    <property type="protein sequence ID" value="CEM06773.1"/>
    <property type="molecule type" value="Genomic_DNA"/>
</dbReference>
<evidence type="ECO:0000313" key="2">
    <source>
        <dbReference type="EMBL" id="CEM06773.1"/>
    </source>
</evidence>
<protein>
    <submittedName>
        <fullName evidence="2">Uncharacterized protein</fullName>
    </submittedName>
</protein>
<reference evidence="2 3" key="1">
    <citation type="submission" date="2014-11" db="EMBL/GenBank/DDBJ databases">
        <authorList>
            <person name="Zhu J."/>
            <person name="Qi W."/>
            <person name="Song R."/>
        </authorList>
    </citation>
    <scope>NUCLEOTIDE SEQUENCE [LARGE SCALE GENOMIC DNA]</scope>
</reference>
<accession>A0A0G4F4G9</accession>
<feature type="compositionally biased region" description="Low complexity" evidence="1">
    <location>
        <begin position="267"/>
        <end position="278"/>
    </location>
</feature>
<feature type="region of interest" description="Disordered" evidence="1">
    <location>
        <begin position="1"/>
        <end position="21"/>
    </location>
</feature>
<dbReference type="VEuPathDB" id="CryptoDB:Vbra_8766"/>
<proteinExistence type="predicted"/>
<name>A0A0G4F4G9_VITBC</name>
<keyword evidence="3" id="KW-1185">Reference proteome</keyword>
<feature type="compositionally biased region" description="Low complexity" evidence="1">
    <location>
        <begin position="296"/>
        <end position="322"/>
    </location>
</feature>
<gene>
    <name evidence="2" type="ORF">Vbra_8766</name>
</gene>
<sequence length="333" mass="36298">MQVPSLGERQQPPAKDPAEALTTGSAATAHFLEPITFVREPILTDGDRFCGQNLETIVAAFDRWLDSQSNMSQADKLRARQKRPPGRWGINWRIGLFFSRLLDCYWCRNGNEKQEKTTERDMRLTTHIASPRAFFSHFQLPSLTAYRPPLRKGVFPYADIQHPFFRAARETFDGLVIILWSETQQRSVVRCREEDAQDRPAAEVPGGLEALAKQKPKAASKRNAVSVSGLSSLQQSAIQGSQHSEGADLLRYNGGQMDEDMDDKGVPKAAAAKQQGAQRRNRGRGGANRGRGRSGAGAAPSRGAAAASRGAAAAAEAAQAEGDVNVDIEAEEG</sequence>
<feature type="region of interest" description="Disordered" evidence="1">
    <location>
        <begin position="196"/>
        <end position="223"/>
    </location>
</feature>
<organism evidence="2 3">
    <name type="scientific">Vitrella brassicaformis (strain CCMP3155)</name>
    <dbReference type="NCBI Taxonomy" id="1169540"/>
    <lineage>
        <taxon>Eukaryota</taxon>
        <taxon>Sar</taxon>
        <taxon>Alveolata</taxon>
        <taxon>Colpodellida</taxon>
        <taxon>Vitrellaceae</taxon>
        <taxon>Vitrella</taxon>
    </lineage>
</organism>